<dbReference type="Proteomes" id="UP001497700">
    <property type="component" value="Unassembled WGS sequence"/>
</dbReference>
<name>A0ACB9Z6P8_9PEZI</name>
<evidence type="ECO:0000313" key="1">
    <source>
        <dbReference type="EMBL" id="KAI4867168.1"/>
    </source>
</evidence>
<protein>
    <submittedName>
        <fullName evidence="1">Uncharacterized protein</fullName>
    </submittedName>
</protein>
<evidence type="ECO:0000313" key="2">
    <source>
        <dbReference type="Proteomes" id="UP001497700"/>
    </source>
</evidence>
<reference evidence="1 2" key="1">
    <citation type="journal article" date="2022" name="New Phytol.">
        <title>Ecological generalism drives hyperdiversity of secondary metabolite gene clusters in xylarialean endophytes.</title>
        <authorList>
            <person name="Franco M.E.E."/>
            <person name="Wisecaver J.H."/>
            <person name="Arnold A.E."/>
            <person name="Ju Y.M."/>
            <person name="Slot J.C."/>
            <person name="Ahrendt S."/>
            <person name="Moore L.P."/>
            <person name="Eastman K.E."/>
            <person name="Scott K."/>
            <person name="Konkel Z."/>
            <person name="Mondo S.J."/>
            <person name="Kuo A."/>
            <person name="Hayes R.D."/>
            <person name="Haridas S."/>
            <person name="Andreopoulos B."/>
            <person name="Riley R."/>
            <person name="LaButti K."/>
            <person name="Pangilinan J."/>
            <person name="Lipzen A."/>
            <person name="Amirebrahimi M."/>
            <person name="Yan J."/>
            <person name="Adam C."/>
            <person name="Keymanesh K."/>
            <person name="Ng V."/>
            <person name="Louie K."/>
            <person name="Northen T."/>
            <person name="Drula E."/>
            <person name="Henrissat B."/>
            <person name="Hsieh H.M."/>
            <person name="Youens-Clark K."/>
            <person name="Lutzoni F."/>
            <person name="Miadlikowska J."/>
            <person name="Eastwood D.C."/>
            <person name="Hamelin R.C."/>
            <person name="Grigoriev I.V."/>
            <person name="U'Ren J.M."/>
        </authorList>
    </citation>
    <scope>NUCLEOTIDE SEQUENCE [LARGE SCALE GENOMIC DNA]</scope>
    <source>
        <strain evidence="1 2">CBS 119005</strain>
    </source>
</reference>
<accession>A0ACB9Z6P8</accession>
<sequence>MAHAWLDSLSEDWVSQPRSDASHEQLPSFSSSRANTSRRGPREPLSRIPRLNAGNAATKKTQQSAHNSSAIHALNERSSNEINIRSSQRGLPKVSQGNKSSQRGRHLSRSVSASTAGSVVHNTVQHGKSQSASPSKAGENVPEWKRRLVYGELNYGESKDLFSSAGTGLESMFRPPVAPEPTGDETIENVEDGLNETTLPSSPPPYSRFAQHQTQEDESYEQSANESLAQQSPLPTKQMKFRRTEEDIQESSRIGSLTSDGRRDSEEEGTNEPSEQSVFSLDPDNGLDASRKVSGQSVIRNEDLSPIFISRHNSGDGKVTFAPVELPADQLHRRLEVLRKNQILLDSEPNSRLEQEPATAADGSQKFEDTDDFIKNGGFLNIQRGGRSAEGSFRRRPLSPPLNVDTSEMLPESSLQASTPKQFPTIRIDRVASNERSDYPQSPLSPAIPPAPYPSPEKRSQPPSGQSGSPLKLFGPYDTFTNQTLLRRISQFEDPQSDSSSRSMGDDTIALPTQESPSKSEVNKGFMAESSPRKVSQQDPNCPEILDSVSTFGAGELDGYEFSEDITQSSIDYSRFTNKENMTPAEDSLPPSHFVKFQIHQDQSLDNSSLNIQRRRNKPPSNMFSPRRSVARSRASNSSRPQSSSHSNGPNYGAQATPKRDGSDGKRPRPSPSKDPTPKRRRTLHRSDIAYGLEDRHTVVESVQSSHRTMQSVIGKKRPNLSQGELQQPASPSVLATRQIIRPRSPTPGQRSARERQPLGSLHINPDHRDGVPDISVQDFAVDGSGRTSMKTQDFFDAAEEIMAMIRNKARPQNGLSSVEESEAESAEQRNSTADDVYESSFQESTKEPFSRPPSREGPPISRAPTRQEDPELVIRLKQYEERSDLGEIITNSMQSMGRIREAINEANSLSESIRQSVLSGKGWDSSPDEQEVVSDLPNVRISRNPDRSEFSENTVEFPSNGSQTSRTSTARSIPTGSSQGSDSKRLIVPDVVTPLIGDQVGNMVFDKENKIWRKVRQPKPDNRNILPSEDSEDPFGSIPDLSVDIAKERQNLRVMKQNPGGSEQYLPEETPPRPSTAKSSTTVQESPNAKMMTNHTEGMFMGTNYTPMKETAVEDDKEIEHEITIHEDRMQKSSPSRKRNLTISFSSPIASVIQDVAHQSDDDNASQEPRPTNESVEHVATDSLRRGRGSKSPRSVSHSGARSRSRSRSAKNLSVKGQDFVPRPVSRIDEQDEDTAEIGEHAASEERQISIRGESSLVYPENGHNPNTSLSVVVTTPAPAKTSPASATPIIGQYVGCLSLSPLSDFTMHQADQSCGLEVSYVVGDRYLATGDGSKKIMSKAIQNLVEKITEVEPFEPDWESMNELDINDKQLTTLHMLDEFCTGVVTLNASNNSIEHLDGVPGSVRNLRITHNHLSELTAWGHLMNLQYVDVSNNQIRSLHAFKDLVHLRSLRADNNHITSLDGIKMHDSLQVLRARHNRLTDVNLDGTKLQRLTELDLQMNEISSINGLEQLTCLVTLNLQHNSLPFFGPTMDVDVPNLKYLALSNNDLTDLDLAPFPSLRLLHADRNQLSTVTGFSHCRRLDSLSLREQRGDVPLDVSFLNAAYEVRKLFLSGNLLASFDPSVDFLNLQFLELANCGLQSLSPDLGQLMPNLRVLNLNMNAIDDVAALRYIPRLKKLLVAGNRLADAAQVADVLAGFPHLSRLDVRDNPATQGFYAPIQALVPTARDRDRDQDQDQDQGAFDPFVLPDADPARDAQFASRSDLGTRMRRRVYDLVVLDRCRRLKTLDGLPVTRGRDGGAAKNRDKVWEALVRSGVVQDADAELEDGKVDDDGSEASLR</sequence>
<keyword evidence="2" id="KW-1185">Reference proteome</keyword>
<organism evidence="1 2">
    <name type="scientific">Hypoxylon rubiginosum</name>
    <dbReference type="NCBI Taxonomy" id="110542"/>
    <lineage>
        <taxon>Eukaryota</taxon>
        <taxon>Fungi</taxon>
        <taxon>Dikarya</taxon>
        <taxon>Ascomycota</taxon>
        <taxon>Pezizomycotina</taxon>
        <taxon>Sordariomycetes</taxon>
        <taxon>Xylariomycetidae</taxon>
        <taxon>Xylariales</taxon>
        <taxon>Hypoxylaceae</taxon>
        <taxon>Hypoxylon</taxon>
    </lineage>
</organism>
<proteinExistence type="predicted"/>
<gene>
    <name evidence="1" type="ORF">F4820DRAFT_414601</name>
</gene>
<comment type="caution">
    <text evidence="1">The sequence shown here is derived from an EMBL/GenBank/DDBJ whole genome shotgun (WGS) entry which is preliminary data.</text>
</comment>
<dbReference type="EMBL" id="MU393450">
    <property type="protein sequence ID" value="KAI4867168.1"/>
    <property type="molecule type" value="Genomic_DNA"/>
</dbReference>